<accession>A0A5A7PWV9</accession>
<reference evidence="15" key="1">
    <citation type="journal article" date="2019" name="Curr. Biol.">
        <title>Genome Sequence of Striga asiatica Provides Insight into the Evolution of Plant Parasitism.</title>
        <authorList>
            <person name="Yoshida S."/>
            <person name="Kim S."/>
            <person name="Wafula E.K."/>
            <person name="Tanskanen J."/>
            <person name="Kim Y.M."/>
            <person name="Honaas L."/>
            <person name="Yang Z."/>
            <person name="Spallek T."/>
            <person name="Conn C.E."/>
            <person name="Ichihashi Y."/>
            <person name="Cheong K."/>
            <person name="Cui S."/>
            <person name="Der J.P."/>
            <person name="Gundlach H."/>
            <person name="Jiao Y."/>
            <person name="Hori C."/>
            <person name="Ishida J.K."/>
            <person name="Kasahara H."/>
            <person name="Kiba T."/>
            <person name="Kim M.S."/>
            <person name="Koo N."/>
            <person name="Laohavisit A."/>
            <person name="Lee Y.H."/>
            <person name="Lumba S."/>
            <person name="McCourt P."/>
            <person name="Mortimer J.C."/>
            <person name="Mutuku J.M."/>
            <person name="Nomura T."/>
            <person name="Sasaki-Sekimoto Y."/>
            <person name="Seto Y."/>
            <person name="Wang Y."/>
            <person name="Wakatake T."/>
            <person name="Sakakibara H."/>
            <person name="Demura T."/>
            <person name="Yamaguchi S."/>
            <person name="Yoneyama K."/>
            <person name="Manabe R.I."/>
            <person name="Nelson D.C."/>
            <person name="Schulman A.H."/>
            <person name="Timko M.P."/>
            <person name="dePamphilis C.W."/>
            <person name="Choi D."/>
            <person name="Shirasu K."/>
        </authorList>
    </citation>
    <scope>NUCLEOTIDE SEQUENCE [LARGE SCALE GENOMIC DNA]</scope>
    <source>
        <strain evidence="15">cv. UVA1</strain>
    </source>
</reference>
<dbReference type="GO" id="GO:0016746">
    <property type="term" value="F:acyltransferase activity"/>
    <property type="evidence" value="ECO:0007669"/>
    <property type="project" value="UniProtKB-KW"/>
</dbReference>
<gene>
    <name evidence="14" type="ORF">STAS_13530</name>
</gene>
<sequence>MAGSEEAMEVEDSNGYSYGNKVKLRLKDPSKKVAQTKEMLSKQAVQTKEILSKQAVKIAKQAEEHERFINKVTHLLGVLGFGGFCFILGARPQDVRYLYCLFYVIFVPLRWIYYRYKKWHYYLLDFCYYANTIFLIMLLCYPRNEKLFMVCFSFAEGPLAWALIVWRCSLVFNSMDKIVSVFIHLLPGLVFFTIRWWDPVFFEAMHPEGTARRASWPYVESKSYLWTWLFFVPLAAYLLWQFLYFLIVNVLRRQRLLRDPEVMTSYRELSKKAQKANNIWWRLSGLLGDQNRLFMYILFQAMFTVATTALTVPIFLSYELHATFQVLKASATVWNGGNFLLEVMPRQVILKEKKKTEIPRVPVEDRVNQSVNENTVKSDDSCEVIESLATVHED</sequence>
<evidence type="ECO:0000256" key="1">
    <source>
        <dbReference type="ARBA" id="ARBA00004141"/>
    </source>
</evidence>
<name>A0A5A7PWV9_STRAF</name>
<evidence type="ECO:0000256" key="11">
    <source>
        <dbReference type="ARBA" id="ARBA00023264"/>
    </source>
</evidence>
<dbReference type="PANTHER" id="PTHR31201:SF1">
    <property type="entry name" value="GLYCEROPHOSPHOCHOLINE ACYLTRANSFERASE 1"/>
    <property type="match status" value="1"/>
</dbReference>
<keyword evidence="10" id="KW-0594">Phospholipid biosynthesis</keyword>
<evidence type="ECO:0000313" key="14">
    <source>
        <dbReference type="EMBL" id="GER37138.1"/>
    </source>
</evidence>
<keyword evidence="12" id="KW-0012">Acyltransferase</keyword>
<protein>
    <recommendedName>
        <fullName evidence="3">Glycerophosphocholine acyltransferase 1</fullName>
    </recommendedName>
</protein>
<evidence type="ECO:0000256" key="10">
    <source>
        <dbReference type="ARBA" id="ARBA00023209"/>
    </source>
</evidence>
<dbReference type="InterPro" id="IPR021261">
    <property type="entry name" value="GPCAT"/>
</dbReference>
<feature type="transmembrane region" description="Helical" evidence="13">
    <location>
        <begin position="121"/>
        <end position="141"/>
    </location>
</feature>
<dbReference type="OrthoDB" id="406287at2759"/>
<comment type="subcellular location">
    <subcellularLocation>
        <location evidence="1">Membrane</location>
        <topology evidence="1">Multi-pass membrane protein</topology>
    </subcellularLocation>
</comment>
<dbReference type="PANTHER" id="PTHR31201">
    <property type="entry name" value="OS01G0585100 PROTEIN"/>
    <property type="match status" value="1"/>
</dbReference>
<dbReference type="Pfam" id="PF10998">
    <property type="entry name" value="DUF2838"/>
    <property type="match status" value="1"/>
</dbReference>
<keyword evidence="8" id="KW-0443">Lipid metabolism</keyword>
<organism evidence="14 15">
    <name type="scientific">Striga asiatica</name>
    <name type="common">Asiatic witchweed</name>
    <name type="synonym">Buchnera asiatica</name>
    <dbReference type="NCBI Taxonomy" id="4170"/>
    <lineage>
        <taxon>Eukaryota</taxon>
        <taxon>Viridiplantae</taxon>
        <taxon>Streptophyta</taxon>
        <taxon>Embryophyta</taxon>
        <taxon>Tracheophyta</taxon>
        <taxon>Spermatophyta</taxon>
        <taxon>Magnoliopsida</taxon>
        <taxon>eudicotyledons</taxon>
        <taxon>Gunneridae</taxon>
        <taxon>Pentapetalae</taxon>
        <taxon>asterids</taxon>
        <taxon>lamiids</taxon>
        <taxon>Lamiales</taxon>
        <taxon>Orobanchaceae</taxon>
        <taxon>Buchnereae</taxon>
        <taxon>Striga</taxon>
    </lineage>
</organism>
<keyword evidence="7 13" id="KW-1133">Transmembrane helix</keyword>
<evidence type="ECO:0000256" key="6">
    <source>
        <dbReference type="ARBA" id="ARBA00022692"/>
    </source>
</evidence>
<evidence type="ECO:0000256" key="12">
    <source>
        <dbReference type="ARBA" id="ARBA00023315"/>
    </source>
</evidence>
<evidence type="ECO:0000256" key="4">
    <source>
        <dbReference type="ARBA" id="ARBA00022516"/>
    </source>
</evidence>
<dbReference type="EMBL" id="BKCP01005294">
    <property type="protein sequence ID" value="GER37138.1"/>
    <property type="molecule type" value="Genomic_DNA"/>
</dbReference>
<keyword evidence="6 13" id="KW-0812">Transmembrane</keyword>
<evidence type="ECO:0000256" key="5">
    <source>
        <dbReference type="ARBA" id="ARBA00022679"/>
    </source>
</evidence>
<dbReference type="GO" id="GO:0006656">
    <property type="term" value="P:phosphatidylcholine biosynthetic process"/>
    <property type="evidence" value="ECO:0007669"/>
    <property type="project" value="TreeGrafter"/>
</dbReference>
<feature type="transmembrane region" description="Helical" evidence="13">
    <location>
        <begin position="96"/>
        <end position="114"/>
    </location>
</feature>
<evidence type="ECO:0000256" key="7">
    <source>
        <dbReference type="ARBA" id="ARBA00022989"/>
    </source>
</evidence>
<evidence type="ECO:0000256" key="13">
    <source>
        <dbReference type="SAM" id="Phobius"/>
    </source>
</evidence>
<evidence type="ECO:0000256" key="8">
    <source>
        <dbReference type="ARBA" id="ARBA00023098"/>
    </source>
</evidence>
<feature type="transmembrane region" description="Helical" evidence="13">
    <location>
        <begin position="72"/>
        <end position="90"/>
    </location>
</feature>
<feature type="transmembrane region" description="Helical" evidence="13">
    <location>
        <begin position="293"/>
        <end position="316"/>
    </location>
</feature>
<dbReference type="GO" id="GO:0016020">
    <property type="term" value="C:membrane"/>
    <property type="evidence" value="ECO:0007669"/>
    <property type="project" value="UniProtKB-SubCell"/>
</dbReference>
<evidence type="ECO:0000256" key="9">
    <source>
        <dbReference type="ARBA" id="ARBA00023136"/>
    </source>
</evidence>
<evidence type="ECO:0000256" key="3">
    <source>
        <dbReference type="ARBA" id="ARBA00019082"/>
    </source>
</evidence>
<feature type="transmembrane region" description="Helical" evidence="13">
    <location>
        <begin position="178"/>
        <end position="197"/>
    </location>
</feature>
<keyword evidence="5" id="KW-0808">Transferase</keyword>
<feature type="transmembrane region" description="Helical" evidence="13">
    <location>
        <begin position="147"/>
        <end position="166"/>
    </location>
</feature>
<comment type="similarity">
    <text evidence="2">Belongs to the GPC1 family.</text>
</comment>
<keyword evidence="4" id="KW-0444">Lipid biosynthesis</keyword>
<keyword evidence="9 13" id="KW-0472">Membrane</keyword>
<evidence type="ECO:0000256" key="2">
    <source>
        <dbReference type="ARBA" id="ARBA00006675"/>
    </source>
</evidence>
<comment type="caution">
    <text evidence="14">The sequence shown here is derived from an EMBL/GenBank/DDBJ whole genome shotgun (WGS) entry which is preliminary data.</text>
</comment>
<keyword evidence="11" id="KW-1208">Phospholipid metabolism</keyword>
<evidence type="ECO:0000313" key="15">
    <source>
        <dbReference type="Proteomes" id="UP000325081"/>
    </source>
</evidence>
<proteinExistence type="inferred from homology"/>
<feature type="transmembrane region" description="Helical" evidence="13">
    <location>
        <begin position="225"/>
        <end position="248"/>
    </location>
</feature>
<dbReference type="Proteomes" id="UP000325081">
    <property type="component" value="Unassembled WGS sequence"/>
</dbReference>
<keyword evidence="15" id="KW-1185">Reference proteome</keyword>
<dbReference type="AlphaFoldDB" id="A0A5A7PWV9"/>